<dbReference type="PANTHER" id="PTHR30203">
    <property type="entry name" value="OUTER MEMBRANE CATION EFFLUX PROTEIN"/>
    <property type="match status" value="1"/>
</dbReference>
<comment type="similarity">
    <text evidence="1 2">Belongs to the outer membrane factor (OMF) (TC 1.B.17) family.</text>
</comment>
<dbReference type="SUPFAM" id="SSF56954">
    <property type="entry name" value="Outer membrane efflux proteins (OEP)"/>
    <property type="match status" value="1"/>
</dbReference>
<dbReference type="Gene3D" id="2.20.200.10">
    <property type="entry name" value="Outer membrane efflux proteins (OEP)"/>
    <property type="match status" value="1"/>
</dbReference>
<comment type="subcellular location">
    <subcellularLocation>
        <location evidence="2">Cell membrane</location>
        <topology evidence="2">Lipid-anchor</topology>
    </subcellularLocation>
</comment>
<dbReference type="RefSeq" id="WP_218122626.1">
    <property type="nucleotide sequence ID" value="NZ_FNCY01000002.1"/>
</dbReference>
<dbReference type="PANTHER" id="PTHR30203:SF33">
    <property type="entry name" value="BLR4455 PROTEIN"/>
    <property type="match status" value="1"/>
</dbReference>
<dbReference type="PROSITE" id="PS51257">
    <property type="entry name" value="PROKAR_LIPOPROTEIN"/>
    <property type="match status" value="1"/>
</dbReference>
<keyword evidence="4" id="KW-1185">Reference proteome</keyword>
<feature type="signal peptide" evidence="2">
    <location>
        <begin position="1"/>
        <end position="23"/>
    </location>
</feature>
<organism evidence="3 4">
    <name type="scientific">Propionivibrio dicarboxylicus</name>
    <dbReference type="NCBI Taxonomy" id="83767"/>
    <lineage>
        <taxon>Bacteria</taxon>
        <taxon>Pseudomonadati</taxon>
        <taxon>Pseudomonadota</taxon>
        <taxon>Betaproteobacteria</taxon>
        <taxon>Rhodocyclales</taxon>
        <taxon>Rhodocyclaceae</taxon>
        <taxon>Propionivibrio</taxon>
    </lineage>
</organism>
<sequence length="477" mass="50670">MMRTKPCLIAACVFALLGGCAVGPDYVRPQAPLPAAFKESRDWKPAQPADDAPTGRWWARFGDAELNALVEQVDLSNQNVLAAAAQFRQAEGVLGAARAAWFPTLGSNFTASRAQGVSSTTTSGSTVSPGTPIKNTDRLTLTSSWEADVWGRISRNVEANRASVAASAADLQAAKLSAQATLVQNYLQLRVNDAQRRLLEETAQGYRRSLEITRNRFEVGVAGRIDVAQAELQLRTTEAQAVDLKVARAQYEHAIAVLVGKAPADFSIAPTGALPRLPALPELLPARLLERRPDVAGAERRAAAANAQIGVAQAAFFPALTLSASGGYQGTSLSELTTLPNRFWSLGPALALTLFDAGARSAVKEQALAAYDKTVATYRQSVLTAFQEVEDNLAALRVLAEEDGVQREAAGFAAEALRLTQNQYQAGTVSYLNVVTNQTAALSADRSVVDVSGRRLVAAAALFKALGGDWDGLPARE</sequence>
<dbReference type="AlphaFoldDB" id="A0A1G7Y9F3"/>
<evidence type="ECO:0000256" key="1">
    <source>
        <dbReference type="ARBA" id="ARBA00007613"/>
    </source>
</evidence>
<keyword evidence="2 3" id="KW-0449">Lipoprotein</keyword>
<keyword evidence="2" id="KW-0812">Transmembrane</keyword>
<dbReference type="Proteomes" id="UP000198607">
    <property type="component" value="Unassembled WGS sequence"/>
</dbReference>
<dbReference type="EMBL" id="FNCY01000002">
    <property type="protein sequence ID" value="SDG93062.1"/>
    <property type="molecule type" value="Genomic_DNA"/>
</dbReference>
<dbReference type="STRING" id="83767.SAMN05660652_00935"/>
<dbReference type="InterPro" id="IPR003423">
    <property type="entry name" value="OMP_efflux"/>
</dbReference>
<reference evidence="3 4" key="1">
    <citation type="submission" date="2016-10" db="EMBL/GenBank/DDBJ databases">
        <authorList>
            <person name="de Groot N.N."/>
        </authorList>
    </citation>
    <scope>NUCLEOTIDE SEQUENCE [LARGE SCALE GENOMIC DNA]</scope>
    <source>
        <strain evidence="3 4">DSM 5885</strain>
    </source>
</reference>
<keyword evidence="2" id="KW-0732">Signal</keyword>
<evidence type="ECO:0000313" key="4">
    <source>
        <dbReference type="Proteomes" id="UP000198607"/>
    </source>
</evidence>
<name>A0A1G7Y9F3_9RHOO</name>
<dbReference type="GO" id="GO:0005886">
    <property type="term" value="C:plasma membrane"/>
    <property type="evidence" value="ECO:0007669"/>
    <property type="project" value="UniProtKB-SubCell"/>
</dbReference>
<dbReference type="Pfam" id="PF02321">
    <property type="entry name" value="OEP"/>
    <property type="match status" value="2"/>
</dbReference>
<dbReference type="GO" id="GO:0015562">
    <property type="term" value="F:efflux transmembrane transporter activity"/>
    <property type="evidence" value="ECO:0007669"/>
    <property type="project" value="InterPro"/>
</dbReference>
<proteinExistence type="inferred from homology"/>
<gene>
    <name evidence="3" type="ORF">SAMN05660652_00935</name>
</gene>
<evidence type="ECO:0000313" key="3">
    <source>
        <dbReference type="EMBL" id="SDG93062.1"/>
    </source>
</evidence>
<keyword evidence="2" id="KW-0564">Palmitate</keyword>
<dbReference type="NCBIfam" id="TIGR01845">
    <property type="entry name" value="outer_NodT"/>
    <property type="match status" value="1"/>
</dbReference>
<protein>
    <submittedName>
        <fullName evidence="3">Efflux transporter, outer membrane factor (OMF) lipoprotein, NodT family</fullName>
    </submittedName>
</protein>
<dbReference type="InterPro" id="IPR010131">
    <property type="entry name" value="MdtP/NodT-like"/>
</dbReference>
<keyword evidence="2" id="KW-0472">Membrane</keyword>
<keyword evidence="2" id="KW-1134">Transmembrane beta strand</keyword>
<evidence type="ECO:0000256" key="2">
    <source>
        <dbReference type="RuleBase" id="RU362097"/>
    </source>
</evidence>
<dbReference type="Gene3D" id="1.20.1600.10">
    <property type="entry name" value="Outer membrane efflux proteins (OEP)"/>
    <property type="match status" value="1"/>
</dbReference>
<feature type="chain" id="PRO_5011330564" evidence="2">
    <location>
        <begin position="24"/>
        <end position="477"/>
    </location>
</feature>
<accession>A0A1G7Y9F3</accession>